<feature type="region of interest" description="Disordered" evidence="1">
    <location>
        <begin position="62"/>
        <end position="128"/>
    </location>
</feature>
<dbReference type="AlphaFoldDB" id="B9SGX4"/>
<dbReference type="KEGG" id="rcu:8283336"/>
<dbReference type="EMBL" id="EQ973955">
    <property type="protein sequence ID" value="EEF37209.1"/>
    <property type="molecule type" value="Genomic_DNA"/>
</dbReference>
<feature type="compositionally biased region" description="Basic and acidic residues" evidence="1">
    <location>
        <begin position="114"/>
        <end position="123"/>
    </location>
</feature>
<name>B9SGX4_RICCO</name>
<dbReference type="InParanoid" id="B9SGX4"/>
<proteinExistence type="predicted"/>
<protein>
    <submittedName>
        <fullName evidence="2">Uncharacterized protein</fullName>
    </submittedName>
</protein>
<reference evidence="3" key="1">
    <citation type="journal article" date="2010" name="Nat. Biotechnol.">
        <title>Draft genome sequence of the oilseed species Ricinus communis.</title>
        <authorList>
            <person name="Chan A.P."/>
            <person name="Crabtree J."/>
            <person name="Zhao Q."/>
            <person name="Lorenzi H."/>
            <person name="Orvis J."/>
            <person name="Puiu D."/>
            <person name="Melake-Berhan A."/>
            <person name="Jones K.M."/>
            <person name="Redman J."/>
            <person name="Chen G."/>
            <person name="Cahoon E.B."/>
            <person name="Gedil M."/>
            <person name="Stanke M."/>
            <person name="Haas B.J."/>
            <person name="Wortman J.R."/>
            <person name="Fraser-Liggett C.M."/>
            <person name="Ravel J."/>
            <person name="Rabinowicz P.D."/>
        </authorList>
    </citation>
    <scope>NUCLEOTIDE SEQUENCE [LARGE SCALE GENOMIC DNA]</scope>
    <source>
        <strain evidence="3">cv. Hale</strain>
    </source>
</reference>
<dbReference type="Proteomes" id="UP000008311">
    <property type="component" value="Unassembled WGS sequence"/>
</dbReference>
<evidence type="ECO:0000313" key="3">
    <source>
        <dbReference type="Proteomes" id="UP000008311"/>
    </source>
</evidence>
<feature type="region of interest" description="Disordered" evidence="1">
    <location>
        <begin position="1"/>
        <end position="38"/>
    </location>
</feature>
<accession>B9SGX4</accession>
<keyword evidence="3" id="KW-1185">Reference proteome</keyword>
<feature type="compositionally biased region" description="Polar residues" evidence="1">
    <location>
        <begin position="67"/>
        <end position="86"/>
    </location>
</feature>
<dbReference type="OMA" id="IWSSKCH"/>
<evidence type="ECO:0000256" key="1">
    <source>
        <dbReference type="SAM" id="MobiDB-lite"/>
    </source>
</evidence>
<organism evidence="2 3">
    <name type="scientific">Ricinus communis</name>
    <name type="common">Castor bean</name>
    <dbReference type="NCBI Taxonomy" id="3988"/>
    <lineage>
        <taxon>Eukaryota</taxon>
        <taxon>Viridiplantae</taxon>
        <taxon>Streptophyta</taxon>
        <taxon>Embryophyta</taxon>
        <taxon>Tracheophyta</taxon>
        <taxon>Spermatophyta</taxon>
        <taxon>Magnoliopsida</taxon>
        <taxon>eudicotyledons</taxon>
        <taxon>Gunneridae</taxon>
        <taxon>Pentapetalae</taxon>
        <taxon>rosids</taxon>
        <taxon>fabids</taxon>
        <taxon>Malpighiales</taxon>
        <taxon>Euphorbiaceae</taxon>
        <taxon>Acalyphoideae</taxon>
        <taxon>Acalypheae</taxon>
        <taxon>Ricinus</taxon>
    </lineage>
</organism>
<evidence type="ECO:0000313" key="2">
    <source>
        <dbReference type="EMBL" id="EEF37209.1"/>
    </source>
</evidence>
<feature type="compositionally biased region" description="Polar residues" evidence="1">
    <location>
        <begin position="20"/>
        <end position="29"/>
    </location>
</feature>
<gene>
    <name evidence="2" type="ORF">RCOM_0820830</name>
</gene>
<dbReference type="OrthoDB" id="1937661at2759"/>
<sequence length="337" mass="37206">MGCISSKLMPRSTSLKEELNQSMQRSASGSPALEESVPSQNINDQFLALVSSANTVARRLRSRSFSDKNTQSVIDHNTALTSNTRKQGGERARSRSWLSEIELPTPIPDTSNGTKEEESDHKGVGRARSFHTVEEYDAMIRQLSSSGALHTVSNGKHEGSRTKLQQSLLKEGMLEENSKIDATSELGSRELIANPNISPANKEVKVVEDSSQEGYILEKGLKRKSIAKRLHSLQIPHTIEFSAVASLREWLNSGGQVYSPAAYVTPKLGKCPLPNSRMPNECNEGDIFNPELVVAFEEPMLQLEAEAESILKHISENLEKECPMEKQPKDEISHARG</sequence>
<dbReference type="eggNOG" id="ENOG502S0KC">
    <property type="taxonomic scope" value="Eukaryota"/>
</dbReference>